<dbReference type="EMBL" id="AFWV01000012">
    <property type="protein sequence ID" value="EGV17095.1"/>
    <property type="molecule type" value="Genomic_DNA"/>
</dbReference>
<evidence type="ECO:0000313" key="2">
    <source>
        <dbReference type="Proteomes" id="UP000005459"/>
    </source>
</evidence>
<gene>
    <name evidence="1" type="ORF">ThimaDRAFT_3561</name>
</gene>
<protein>
    <submittedName>
        <fullName evidence="1">Uncharacterized protein</fullName>
    </submittedName>
</protein>
<dbReference type="AlphaFoldDB" id="F9UF58"/>
<organism evidence="1 2">
    <name type="scientific">Thiocapsa marina 5811</name>
    <dbReference type="NCBI Taxonomy" id="768671"/>
    <lineage>
        <taxon>Bacteria</taxon>
        <taxon>Pseudomonadati</taxon>
        <taxon>Pseudomonadota</taxon>
        <taxon>Gammaproteobacteria</taxon>
        <taxon>Chromatiales</taxon>
        <taxon>Chromatiaceae</taxon>
        <taxon>Thiocapsa</taxon>
    </lineage>
</organism>
<keyword evidence="2" id="KW-1185">Reference proteome</keyword>
<name>F9UF58_9GAMM</name>
<proteinExistence type="predicted"/>
<sequence length="45" mass="4853">MPVMGVADALAPRIRTEREDPTVELASTVTWGILASIDGRCRPVT</sequence>
<dbReference type="Proteomes" id="UP000005459">
    <property type="component" value="Unassembled WGS sequence"/>
</dbReference>
<reference evidence="1 2" key="1">
    <citation type="submission" date="2011-06" db="EMBL/GenBank/DDBJ databases">
        <title>The draft genome of Thiocapsa marina 5811.</title>
        <authorList>
            <consortium name="US DOE Joint Genome Institute (JGI-PGF)"/>
            <person name="Lucas S."/>
            <person name="Han J."/>
            <person name="Cheng J.-F."/>
            <person name="Goodwin L."/>
            <person name="Pitluck S."/>
            <person name="Peters L."/>
            <person name="Land M.L."/>
            <person name="Hauser L."/>
            <person name="Vogl K."/>
            <person name="Liu Z."/>
            <person name="Imhoff J."/>
            <person name="Thiel V."/>
            <person name="Frigaard N.-U."/>
            <person name="Bryant D."/>
            <person name="Woyke T.J."/>
        </authorList>
    </citation>
    <scope>NUCLEOTIDE SEQUENCE [LARGE SCALE GENOMIC DNA]</scope>
    <source>
        <strain evidence="1 2">5811</strain>
    </source>
</reference>
<accession>F9UF58</accession>
<evidence type="ECO:0000313" key="1">
    <source>
        <dbReference type="EMBL" id="EGV17095.1"/>
    </source>
</evidence>